<organism evidence="1 2">
    <name type="scientific">Trichuris suis</name>
    <name type="common">pig whipworm</name>
    <dbReference type="NCBI Taxonomy" id="68888"/>
    <lineage>
        <taxon>Eukaryota</taxon>
        <taxon>Metazoa</taxon>
        <taxon>Ecdysozoa</taxon>
        <taxon>Nematoda</taxon>
        <taxon>Enoplea</taxon>
        <taxon>Dorylaimia</taxon>
        <taxon>Trichinellida</taxon>
        <taxon>Trichuridae</taxon>
        <taxon>Trichuris</taxon>
    </lineage>
</organism>
<protein>
    <submittedName>
        <fullName evidence="1">Uncharacterized protein</fullName>
    </submittedName>
</protein>
<dbReference type="EMBL" id="KL363225">
    <property type="protein sequence ID" value="KFD52671.1"/>
    <property type="molecule type" value="Genomic_DNA"/>
</dbReference>
<proteinExistence type="predicted"/>
<dbReference type="Proteomes" id="UP000030764">
    <property type="component" value="Unassembled WGS sequence"/>
</dbReference>
<sequence length="396" mass="45394">MMSSETDVLLWAQYRSDNVRPISNLAFSFRQPSLFGQFGWNKLRPGELFVTRWKSLVSYSPNSIEIHGKSQAFVAFLNRLSASERDLKLFFGQTCYLALYSCDIKWAELVTIMLLSPGLTIMELIDCPDLLSTANDLSVMPTRNQMKALGVSNMAPEFLNSLFLELRFQLRFLRLSGTDAMKLSTLRELRIVMNCVELLALQDLNCDLGSLDAYFFDSIAYYFPNMKYFFLDWNTVSPAFTYDESTVHVLEAVTALFTRLKLTFLGLLIYCPDEEIRQDVEKLRNYLENVNVKFKLEAFSCTLELNAPDNFVLAVIGEHANSYVKRLFETIVSGKVSRPDLRHFAYIVDTESLLMHDSVVQFGGFDVSQVREEFLGRAESVWFSSEFRNGIKNLSN</sequence>
<keyword evidence="2" id="KW-1185">Reference proteome</keyword>
<dbReference type="AlphaFoldDB" id="A0A085M625"/>
<accession>A0A085M625</accession>
<reference evidence="1 2" key="1">
    <citation type="journal article" date="2014" name="Nat. Genet.">
        <title>Genome and transcriptome of the porcine whipworm Trichuris suis.</title>
        <authorList>
            <person name="Jex A.R."/>
            <person name="Nejsum P."/>
            <person name="Schwarz E.M."/>
            <person name="Hu L."/>
            <person name="Young N.D."/>
            <person name="Hall R.S."/>
            <person name="Korhonen P.K."/>
            <person name="Liao S."/>
            <person name="Thamsborg S."/>
            <person name="Xia J."/>
            <person name="Xu P."/>
            <person name="Wang S."/>
            <person name="Scheerlinck J.P."/>
            <person name="Hofmann A."/>
            <person name="Sternberg P.W."/>
            <person name="Wang J."/>
            <person name="Gasser R.B."/>
        </authorList>
    </citation>
    <scope>NUCLEOTIDE SEQUENCE [LARGE SCALE GENOMIC DNA]</scope>
    <source>
        <strain evidence="1">DCEP-RM93M</strain>
    </source>
</reference>
<name>A0A085M625_9BILA</name>
<evidence type="ECO:0000313" key="1">
    <source>
        <dbReference type="EMBL" id="KFD52671.1"/>
    </source>
</evidence>
<gene>
    <name evidence="1" type="ORF">M513_06518</name>
</gene>
<evidence type="ECO:0000313" key="2">
    <source>
        <dbReference type="Proteomes" id="UP000030764"/>
    </source>
</evidence>